<dbReference type="GO" id="GO:1990904">
    <property type="term" value="C:ribonucleoprotein complex"/>
    <property type="evidence" value="ECO:0007669"/>
    <property type="project" value="UniProtKB-KW"/>
</dbReference>
<dbReference type="GO" id="GO:0005840">
    <property type="term" value="C:ribosome"/>
    <property type="evidence" value="ECO:0007669"/>
    <property type="project" value="UniProtKB-KW"/>
</dbReference>
<dbReference type="Proteomes" id="UP000289152">
    <property type="component" value="Unassembled WGS sequence"/>
</dbReference>
<keyword evidence="6" id="KW-1185">Reference proteome</keyword>
<dbReference type="GO" id="GO:0003735">
    <property type="term" value="F:structural constituent of ribosome"/>
    <property type="evidence" value="ECO:0007669"/>
    <property type="project" value="InterPro"/>
</dbReference>
<name>A0A4Q1BPQ4_TREME</name>
<dbReference type="InParanoid" id="A0A4Q1BPQ4"/>
<dbReference type="SUPFAM" id="SSF46911">
    <property type="entry name" value="Ribosomal protein S18"/>
    <property type="match status" value="1"/>
</dbReference>
<evidence type="ECO:0000256" key="2">
    <source>
        <dbReference type="ARBA" id="ARBA00023274"/>
    </source>
</evidence>
<evidence type="ECO:0000256" key="1">
    <source>
        <dbReference type="ARBA" id="ARBA00022980"/>
    </source>
</evidence>
<organism evidence="5 6">
    <name type="scientific">Tremella mesenterica</name>
    <name type="common">Jelly fungus</name>
    <dbReference type="NCBI Taxonomy" id="5217"/>
    <lineage>
        <taxon>Eukaryota</taxon>
        <taxon>Fungi</taxon>
        <taxon>Dikarya</taxon>
        <taxon>Basidiomycota</taxon>
        <taxon>Agaricomycotina</taxon>
        <taxon>Tremellomycetes</taxon>
        <taxon>Tremellales</taxon>
        <taxon>Tremellaceae</taxon>
        <taxon>Tremella</taxon>
    </lineage>
</organism>
<gene>
    <name evidence="5" type="ORF">M231_02825</name>
</gene>
<dbReference type="EMBL" id="SDIL01000025">
    <property type="protein sequence ID" value="RXK39891.1"/>
    <property type="molecule type" value="Genomic_DNA"/>
</dbReference>
<keyword evidence="1 5" id="KW-0689">Ribosomal protein</keyword>
<comment type="caution">
    <text evidence="5">The sequence shown here is derived from an EMBL/GenBank/DDBJ whole genome shotgun (WGS) entry which is preliminary data.</text>
</comment>
<evidence type="ECO:0000256" key="4">
    <source>
        <dbReference type="SAM" id="MobiDB-lite"/>
    </source>
</evidence>
<dbReference type="Gene3D" id="4.10.640.10">
    <property type="entry name" value="Ribosomal protein S18"/>
    <property type="match status" value="1"/>
</dbReference>
<dbReference type="VEuPathDB" id="FungiDB:TREMEDRAFT_35707"/>
<proteinExistence type="predicted"/>
<dbReference type="InterPro" id="IPR001648">
    <property type="entry name" value="Ribosomal_bS18"/>
</dbReference>
<dbReference type="OrthoDB" id="21463at2759"/>
<keyword evidence="2" id="KW-0687">Ribonucleoprotein</keyword>
<dbReference type="STRING" id="5217.A0A4Q1BPQ4"/>
<dbReference type="AlphaFoldDB" id="A0A4Q1BPQ4"/>
<feature type="compositionally biased region" description="Polar residues" evidence="4">
    <location>
        <begin position="68"/>
        <end position="85"/>
    </location>
</feature>
<reference evidence="5 6" key="1">
    <citation type="submission" date="2016-06" db="EMBL/GenBank/DDBJ databases">
        <title>Evolution of pathogenesis and genome organization in the Tremellales.</title>
        <authorList>
            <person name="Cuomo C."/>
            <person name="Litvintseva A."/>
            <person name="Heitman J."/>
            <person name="Chen Y."/>
            <person name="Sun S."/>
            <person name="Springer D."/>
            <person name="Dromer F."/>
            <person name="Young S."/>
            <person name="Zeng Q."/>
            <person name="Chapman S."/>
            <person name="Gujja S."/>
            <person name="Saif S."/>
            <person name="Birren B."/>
        </authorList>
    </citation>
    <scope>NUCLEOTIDE SEQUENCE [LARGE SCALE GENOMIC DNA]</scope>
    <source>
        <strain evidence="5 6">ATCC 28783</strain>
    </source>
</reference>
<dbReference type="GO" id="GO:0006412">
    <property type="term" value="P:translation"/>
    <property type="evidence" value="ECO:0007669"/>
    <property type="project" value="InterPro"/>
</dbReference>
<evidence type="ECO:0000313" key="6">
    <source>
        <dbReference type="Proteomes" id="UP000289152"/>
    </source>
</evidence>
<sequence length="231" mass="25964">MSILSRSLNFPISHLSIIRQSRSQFHSTSFIQSSTPTPTPTPTIPLNARDVIYDTLSFLKSQEEVSQKDGSSINSHHDFSNQSRVGSEDRARKMLSGLSGSVGNKKNERKREFDDYQSLPPHLLTKPHIYPSYPNPTKPPLVGPTKSLAKSLDPFFLSHSDPLDHTLNPHFSLSFIDRLGRILPRSRTGLTRRSQRRIGKMVRRARSMGLVSKFVNLPSVGGYGYEGGYMR</sequence>
<feature type="region of interest" description="Disordered" evidence="4">
    <location>
        <begin position="64"/>
        <end position="90"/>
    </location>
</feature>
<dbReference type="InterPro" id="IPR036870">
    <property type="entry name" value="Ribosomal_bS18_sf"/>
</dbReference>
<accession>A0A4Q1BPQ4</accession>
<protein>
    <recommendedName>
        <fullName evidence="3">Small ribosomal subunit protein bS18m</fullName>
    </recommendedName>
</protein>
<evidence type="ECO:0000313" key="5">
    <source>
        <dbReference type="EMBL" id="RXK39891.1"/>
    </source>
</evidence>
<dbReference type="Pfam" id="PF01084">
    <property type="entry name" value="Ribosomal_S18"/>
    <property type="match status" value="1"/>
</dbReference>
<evidence type="ECO:0000256" key="3">
    <source>
        <dbReference type="ARBA" id="ARBA00035264"/>
    </source>
</evidence>